<feature type="transmembrane region" description="Helical" evidence="1">
    <location>
        <begin position="70"/>
        <end position="92"/>
    </location>
</feature>
<feature type="transmembrane region" description="Helical" evidence="1">
    <location>
        <begin position="462"/>
        <end position="480"/>
    </location>
</feature>
<feature type="transmembrane region" description="Helical" evidence="1">
    <location>
        <begin position="146"/>
        <end position="167"/>
    </location>
</feature>
<dbReference type="HOGENOM" id="CLU_023226_0_0_2"/>
<organism evidence="2 3">
    <name type="scientific">Methanosarcina acetivorans (strain ATCC 35395 / DSM 2834 / JCM 12185 / C2A)</name>
    <dbReference type="NCBI Taxonomy" id="188937"/>
    <lineage>
        <taxon>Archaea</taxon>
        <taxon>Methanobacteriati</taxon>
        <taxon>Methanobacteriota</taxon>
        <taxon>Stenosarchaea group</taxon>
        <taxon>Methanomicrobia</taxon>
        <taxon>Methanosarcinales</taxon>
        <taxon>Methanosarcinaceae</taxon>
        <taxon>Methanosarcina</taxon>
    </lineage>
</organism>
<feature type="transmembrane region" description="Helical" evidence="1">
    <location>
        <begin position="275"/>
        <end position="295"/>
    </location>
</feature>
<name>Q8TRW3_METAC</name>
<sequence length="714" mass="82820">MSFIEKIINSDVKKFIIIVFSIQFALVGSIILDFLNFPIPILRQVMGFIFLTFVPGLIIYRIFKLQKLSFFESVACIIGLSLLFVMFSGFFINEFHSSILPNPISSISLTLILCAIVSILSLLYYMSDKDKNTSDVLHLGNTEDSLSLSLLFLCTIPFFSIFGSYLINFFHTNVLMILFVILICGVPILITFTDLLPKRLYPFAIFIISISILYHNSLSSTFLDGWDIHDEYYFSNLVMMHSLWDFTIPSNINAMLSIVMLAPIYSEICNLELTYVFKIIYPFLFSIVPVGIYHISQKQGINDKISFLSVFYFISIYTFYTEMLALARQQIAELFLVLIFIIMLSNLDLFKKRVLLVLFTFGLITSHYGLSYLTILFMPVGYLFMIYVLKAKSDTYTINFMLIFFVSASIWYLYLSGGSLFETIVNIFSHIYATIMMEFFATKSVELATSNSPFLSGQILKILYLLSQFFVIIGFVRVFVKSKYFRISSEYFSFSFILLLVLITSFFTSFTGMNIHRLYHITSIFLAVFCVIGGITFIHLIYNALNKKWSEESFKHSLRILSVFFAMFMIFNIGLGQEIIHDNPTSVSINREWIQNSDNLEYQYFLYKMHFPIQDVFSIKWLSKNRNLQTKIYADLSSTDLLFSSYGMIPNETRLSNNTKVEQGSYIYLRYPNVHYGLMFGPKQGMKWNIVDNPILLDQKNLIYSNQDNFIYKY</sequence>
<dbReference type="GeneID" id="1472944"/>
<dbReference type="InParanoid" id="Q8TRW3"/>
<dbReference type="InterPro" id="IPR018701">
    <property type="entry name" value="DUF2206_membrane"/>
</dbReference>
<feature type="transmembrane region" description="Helical" evidence="1">
    <location>
        <begin position="15"/>
        <end position="35"/>
    </location>
</feature>
<dbReference type="EnsemblBacteria" id="AAM04480">
    <property type="protein sequence ID" value="AAM04480"/>
    <property type="gene ID" value="MA_1054"/>
</dbReference>
<evidence type="ECO:0000256" key="1">
    <source>
        <dbReference type="SAM" id="Phobius"/>
    </source>
</evidence>
<keyword evidence="1" id="KW-0472">Membrane</keyword>
<evidence type="ECO:0000313" key="3">
    <source>
        <dbReference type="Proteomes" id="UP000002487"/>
    </source>
</evidence>
<dbReference type="Proteomes" id="UP000002487">
    <property type="component" value="Chromosome"/>
</dbReference>
<feature type="transmembrane region" description="Helical" evidence="1">
    <location>
        <begin position="396"/>
        <end position="414"/>
    </location>
</feature>
<feature type="transmembrane region" description="Helical" evidence="1">
    <location>
        <begin position="41"/>
        <end position="63"/>
    </location>
</feature>
<feature type="transmembrane region" description="Helical" evidence="1">
    <location>
        <begin position="557"/>
        <end position="575"/>
    </location>
</feature>
<protein>
    <recommendedName>
        <fullName evidence="4">DUF2206 domain-containing protein</fullName>
    </recommendedName>
</protein>
<dbReference type="EMBL" id="AE010299">
    <property type="protein sequence ID" value="AAM04480.1"/>
    <property type="molecule type" value="Genomic_DNA"/>
</dbReference>
<dbReference type="OrthoDB" id="292292at2157"/>
<evidence type="ECO:0000313" key="2">
    <source>
        <dbReference type="EMBL" id="AAM04480.1"/>
    </source>
</evidence>
<feature type="transmembrane region" description="Helical" evidence="1">
    <location>
        <begin position="200"/>
        <end position="223"/>
    </location>
</feature>
<keyword evidence="3" id="KW-1185">Reference proteome</keyword>
<dbReference type="RefSeq" id="WP_011021084.1">
    <property type="nucleotide sequence ID" value="NC_003552.1"/>
</dbReference>
<feature type="transmembrane region" description="Helical" evidence="1">
    <location>
        <begin position="420"/>
        <end position="441"/>
    </location>
</feature>
<gene>
    <name evidence="2" type="ordered locus">MA_1054</name>
</gene>
<evidence type="ECO:0008006" key="4">
    <source>
        <dbReference type="Google" id="ProtNLM"/>
    </source>
</evidence>
<reference evidence="2 3" key="1">
    <citation type="journal article" date="2002" name="Genome Res.">
        <title>The genome of Methanosarcina acetivorans reveals extensive metabolic and physiological diversity.</title>
        <authorList>
            <person name="Galagan J.E."/>
            <person name="Nusbaum C."/>
            <person name="Roy A."/>
            <person name="Endrizzi M.G."/>
            <person name="Macdonald P."/>
            <person name="FitzHugh W."/>
            <person name="Calvo S."/>
            <person name="Engels R."/>
            <person name="Smirnov S."/>
            <person name="Atnoor D."/>
            <person name="Brown A."/>
            <person name="Allen N."/>
            <person name="Naylor J."/>
            <person name="Stange-Thomann N."/>
            <person name="DeArellano K."/>
            <person name="Johnson R."/>
            <person name="Linton L."/>
            <person name="McEwan P."/>
            <person name="McKernan K."/>
            <person name="Talamas J."/>
            <person name="Tirrell A."/>
            <person name="Ye W."/>
            <person name="Zimmer A."/>
            <person name="Barber R.D."/>
            <person name="Cann I."/>
            <person name="Graham D.E."/>
            <person name="Grahame D.A."/>
            <person name="Guss A."/>
            <person name="Hedderich R."/>
            <person name="Ingram-Smith C."/>
            <person name="Kuettner C.H."/>
            <person name="Krzycki J.A."/>
            <person name="Leigh J.A."/>
            <person name="Li W."/>
            <person name="Liu J."/>
            <person name="Mukhopadhyay B."/>
            <person name="Reeve J.N."/>
            <person name="Smith K."/>
            <person name="Springer T.A."/>
            <person name="Umayam L.A."/>
            <person name="White O."/>
            <person name="White R.H."/>
            <person name="de Macario E.C."/>
            <person name="Ferry J.G."/>
            <person name="Jarrell K.F."/>
            <person name="Jing H."/>
            <person name="Macario A.J.L."/>
            <person name="Paulsen I."/>
            <person name="Pritchett M."/>
            <person name="Sowers K.R."/>
            <person name="Swanson R.V."/>
            <person name="Zinder S.H."/>
            <person name="Lander E."/>
            <person name="Metcalf W.W."/>
            <person name="Birren B."/>
        </authorList>
    </citation>
    <scope>NUCLEOTIDE SEQUENCE [LARGE SCALE GENOMIC DNA]</scope>
    <source>
        <strain evidence="3">ATCC 35395 / DSM 2834 / JCM 12185 / C2A</strain>
    </source>
</reference>
<feature type="transmembrane region" description="Helical" evidence="1">
    <location>
        <begin position="492"/>
        <end position="512"/>
    </location>
</feature>
<accession>Q8TRW3</accession>
<feature type="transmembrane region" description="Helical" evidence="1">
    <location>
        <begin position="524"/>
        <end position="545"/>
    </location>
</feature>
<dbReference type="Pfam" id="PF09971">
    <property type="entry name" value="DUF2206"/>
    <property type="match status" value="1"/>
</dbReference>
<keyword evidence="1" id="KW-0812">Transmembrane</keyword>
<feature type="transmembrane region" description="Helical" evidence="1">
    <location>
        <begin position="173"/>
        <end position="193"/>
    </location>
</feature>
<proteinExistence type="predicted"/>
<keyword evidence="1" id="KW-1133">Transmembrane helix</keyword>
<feature type="transmembrane region" description="Helical" evidence="1">
    <location>
        <begin position="334"/>
        <end position="350"/>
    </location>
</feature>
<dbReference type="KEGG" id="mac:MA_1054"/>
<dbReference type="AlphaFoldDB" id="Q8TRW3"/>
<feature type="transmembrane region" description="Helical" evidence="1">
    <location>
        <begin position="104"/>
        <end position="125"/>
    </location>
</feature>
<dbReference type="PhylomeDB" id="Q8TRW3"/>
<feature type="transmembrane region" description="Helical" evidence="1">
    <location>
        <begin position="307"/>
        <end position="327"/>
    </location>
</feature>